<keyword evidence="1" id="KW-0472">Membrane</keyword>
<feature type="transmembrane region" description="Helical" evidence="1">
    <location>
        <begin position="48"/>
        <end position="71"/>
    </location>
</feature>
<name>A0A5P1FEU6_ASPOF</name>
<sequence>MVKPWCRSATVDSHGPYSFGNGRVACGACWWRSCKVGRRCRPWSSSRYWHIAVWVWLAWSSGGCATVQIWLSDGCATVPIWSNGVVRCCKLNGRLDKWCSTIVVLARAADGRQWANVE</sequence>
<keyword evidence="1" id="KW-1133">Transmembrane helix</keyword>
<keyword evidence="1" id="KW-0812">Transmembrane</keyword>
<organism evidence="2 3">
    <name type="scientific">Asparagus officinalis</name>
    <name type="common">Garden asparagus</name>
    <dbReference type="NCBI Taxonomy" id="4686"/>
    <lineage>
        <taxon>Eukaryota</taxon>
        <taxon>Viridiplantae</taxon>
        <taxon>Streptophyta</taxon>
        <taxon>Embryophyta</taxon>
        <taxon>Tracheophyta</taxon>
        <taxon>Spermatophyta</taxon>
        <taxon>Magnoliopsida</taxon>
        <taxon>Liliopsida</taxon>
        <taxon>Asparagales</taxon>
        <taxon>Asparagaceae</taxon>
        <taxon>Asparagoideae</taxon>
        <taxon>Asparagus</taxon>
    </lineage>
</organism>
<keyword evidence="3" id="KW-1185">Reference proteome</keyword>
<evidence type="ECO:0000313" key="3">
    <source>
        <dbReference type="Proteomes" id="UP000243459"/>
    </source>
</evidence>
<dbReference type="EMBL" id="CM007383">
    <property type="protein sequence ID" value="ONK75161.1"/>
    <property type="molecule type" value="Genomic_DNA"/>
</dbReference>
<gene>
    <name evidence="2" type="ORF">A4U43_C03F13990</name>
</gene>
<evidence type="ECO:0000313" key="2">
    <source>
        <dbReference type="EMBL" id="ONK75161.1"/>
    </source>
</evidence>
<reference evidence="3" key="1">
    <citation type="journal article" date="2017" name="Nat. Commun.">
        <title>The asparagus genome sheds light on the origin and evolution of a young Y chromosome.</title>
        <authorList>
            <person name="Harkess A."/>
            <person name="Zhou J."/>
            <person name="Xu C."/>
            <person name="Bowers J.E."/>
            <person name="Van der Hulst R."/>
            <person name="Ayyampalayam S."/>
            <person name="Mercati F."/>
            <person name="Riccardi P."/>
            <person name="McKain M.R."/>
            <person name="Kakrana A."/>
            <person name="Tang H."/>
            <person name="Ray J."/>
            <person name="Groenendijk J."/>
            <person name="Arikit S."/>
            <person name="Mathioni S.M."/>
            <person name="Nakano M."/>
            <person name="Shan H."/>
            <person name="Telgmann-Rauber A."/>
            <person name="Kanno A."/>
            <person name="Yue Z."/>
            <person name="Chen H."/>
            <person name="Li W."/>
            <person name="Chen Y."/>
            <person name="Xu X."/>
            <person name="Zhang Y."/>
            <person name="Luo S."/>
            <person name="Chen H."/>
            <person name="Gao J."/>
            <person name="Mao Z."/>
            <person name="Pires J.C."/>
            <person name="Luo M."/>
            <person name="Kudrna D."/>
            <person name="Wing R.A."/>
            <person name="Meyers B.C."/>
            <person name="Yi K."/>
            <person name="Kong H."/>
            <person name="Lavrijsen P."/>
            <person name="Sunseri F."/>
            <person name="Falavigna A."/>
            <person name="Ye Y."/>
            <person name="Leebens-Mack J.H."/>
            <person name="Chen G."/>
        </authorList>
    </citation>
    <scope>NUCLEOTIDE SEQUENCE [LARGE SCALE GENOMIC DNA]</scope>
    <source>
        <strain evidence="3">cv. DH0086</strain>
    </source>
</reference>
<evidence type="ECO:0000256" key="1">
    <source>
        <dbReference type="SAM" id="Phobius"/>
    </source>
</evidence>
<dbReference type="Gramene" id="ONK75161">
    <property type="protein sequence ID" value="ONK75161"/>
    <property type="gene ID" value="A4U43_C03F13990"/>
</dbReference>
<protein>
    <submittedName>
        <fullName evidence="2">Uncharacterized protein</fullName>
    </submittedName>
</protein>
<dbReference type="Proteomes" id="UP000243459">
    <property type="component" value="Chromosome 3"/>
</dbReference>
<proteinExistence type="predicted"/>
<dbReference type="AlphaFoldDB" id="A0A5P1FEU6"/>
<accession>A0A5P1FEU6</accession>